<comment type="similarity">
    <text evidence="1">Belongs to the synembryn family.</text>
</comment>
<dbReference type="Pfam" id="PF10165">
    <property type="entry name" value="Ric8"/>
    <property type="match status" value="1"/>
</dbReference>
<evidence type="ECO:0000313" key="5">
    <source>
        <dbReference type="EMBL" id="CAF9942393.1"/>
    </source>
</evidence>
<sequence>MEKRVYQRKVRKKLETLELLKSNITSTEDAALFAEKGVETLCFYAFENSDASDGASRVALKCIANILLLESKTRQTFVSKGNAIKVAQILSDSQEHELLCSRILFLLTYDTTYNFDDLFENFPLADKIHENISHEAEQMDRSPVSSAPSPLGWAPLTETLKLLFNLTSFYPHRVSAFNRTVPPILAILNDIQLETPVLRSPVTQLINALLNLDLLEKEHGSARRDSPSSFFPNLNPNTNVGRLVTILEAAIRTSSEELLEATAIPLITLLRRTYGLAPSSTQAYMQSALLPSNEERDQPLGKSDTLASCLLRLSTSAVAHNVREGVSSLFFEISNKEATTFVRNVGYGFAAGFLMTHNISVPDHALKCERGSEDLGGRLNTIDGKEINPVTGQRRDMESPDPGSEMTDEEKEREAEKLFVLFERLKATGVVDIVNPVEQALQEGRFEEVE</sequence>
<dbReference type="EMBL" id="CAJPDT010000184">
    <property type="protein sequence ID" value="CAF9942393.1"/>
    <property type="molecule type" value="Genomic_DNA"/>
</dbReference>
<dbReference type="AlphaFoldDB" id="A0A8H3PJG3"/>
<feature type="region of interest" description="Disordered" evidence="4">
    <location>
        <begin position="383"/>
        <end position="412"/>
    </location>
</feature>
<keyword evidence="3" id="KW-0143">Chaperone</keyword>
<name>A0A8H3PJG3_9LECA</name>
<dbReference type="OrthoDB" id="5585685at2759"/>
<dbReference type="GO" id="GO:0005737">
    <property type="term" value="C:cytoplasm"/>
    <property type="evidence" value="ECO:0007669"/>
    <property type="project" value="TreeGrafter"/>
</dbReference>
<reference evidence="5" key="1">
    <citation type="submission" date="2021-03" db="EMBL/GenBank/DDBJ databases">
        <authorList>
            <person name="Tagirdzhanova G."/>
        </authorList>
    </citation>
    <scope>NUCLEOTIDE SEQUENCE</scope>
</reference>
<keyword evidence="6" id="KW-1185">Reference proteome</keyword>
<dbReference type="InterPro" id="IPR019318">
    <property type="entry name" value="Gua_nucleotide_exch_fac_Ric8"/>
</dbReference>
<dbReference type="GO" id="GO:0005085">
    <property type="term" value="F:guanyl-nucleotide exchange factor activity"/>
    <property type="evidence" value="ECO:0007669"/>
    <property type="project" value="UniProtKB-KW"/>
</dbReference>
<evidence type="ECO:0000256" key="3">
    <source>
        <dbReference type="ARBA" id="ARBA00023186"/>
    </source>
</evidence>
<organism evidence="5 6">
    <name type="scientific">Imshaugia aleurites</name>
    <dbReference type="NCBI Taxonomy" id="172621"/>
    <lineage>
        <taxon>Eukaryota</taxon>
        <taxon>Fungi</taxon>
        <taxon>Dikarya</taxon>
        <taxon>Ascomycota</taxon>
        <taxon>Pezizomycotina</taxon>
        <taxon>Lecanoromycetes</taxon>
        <taxon>OSLEUM clade</taxon>
        <taxon>Lecanoromycetidae</taxon>
        <taxon>Lecanorales</taxon>
        <taxon>Lecanorineae</taxon>
        <taxon>Parmeliaceae</taxon>
        <taxon>Imshaugia</taxon>
    </lineage>
</organism>
<keyword evidence="2" id="KW-0344">Guanine-nucleotide releasing factor</keyword>
<dbReference type="GO" id="GO:0007186">
    <property type="term" value="P:G protein-coupled receptor signaling pathway"/>
    <property type="evidence" value="ECO:0007669"/>
    <property type="project" value="TreeGrafter"/>
</dbReference>
<proteinExistence type="inferred from homology"/>
<evidence type="ECO:0008006" key="7">
    <source>
        <dbReference type="Google" id="ProtNLM"/>
    </source>
</evidence>
<accession>A0A8H3PJG3</accession>
<gene>
    <name evidence="5" type="ORF">IMSHALPRED_003654</name>
</gene>
<dbReference type="Proteomes" id="UP000664534">
    <property type="component" value="Unassembled WGS sequence"/>
</dbReference>
<protein>
    <recommendedName>
        <fullName evidence="7">Synembryn-A</fullName>
    </recommendedName>
</protein>
<dbReference type="PANTHER" id="PTHR12425:SF5">
    <property type="entry name" value="SYNEMBRYN"/>
    <property type="match status" value="1"/>
</dbReference>
<comment type="caution">
    <text evidence="5">The sequence shown here is derived from an EMBL/GenBank/DDBJ whole genome shotgun (WGS) entry which is preliminary data.</text>
</comment>
<dbReference type="GO" id="GO:0001965">
    <property type="term" value="F:G-protein alpha-subunit binding"/>
    <property type="evidence" value="ECO:0007669"/>
    <property type="project" value="TreeGrafter"/>
</dbReference>
<evidence type="ECO:0000256" key="4">
    <source>
        <dbReference type="SAM" id="MobiDB-lite"/>
    </source>
</evidence>
<evidence type="ECO:0000256" key="2">
    <source>
        <dbReference type="ARBA" id="ARBA00022658"/>
    </source>
</evidence>
<evidence type="ECO:0000256" key="1">
    <source>
        <dbReference type="ARBA" id="ARBA00009049"/>
    </source>
</evidence>
<evidence type="ECO:0000313" key="6">
    <source>
        <dbReference type="Proteomes" id="UP000664534"/>
    </source>
</evidence>
<dbReference type="PANTHER" id="PTHR12425">
    <property type="entry name" value="SYNEMBRYN"/>
    <property type="match status" value="1"/>
</dbReference>